<evidence type="ECO:0000256" key="2">
    <source>
        <dbReference type="ARBA" id="ARBA00022475"/>
    </source>
</evidence>
<evidence type="ECO:0000256" key="3">
    <source>
        <dbReference type="ARBA" id="ARBA00022741"/>
    </source>
</evidence>
<dbReference type="InterPro" id="IPR003593">
    <property type="entry name" value="AAA+_ATPase"/>
</dbReference>
<dbReference type="Pfam" id="PF00005">
    <property type="entry name" value="ABC_tran"/>
    <property type="match status" value="1"/>
</dbReference>
<organism evidence="6 7">
    <name type="scientific">Achromobacter deleyi</name>
    <dbReference type="NCBI Taxonomy" id="1353891"/>
    <lineage>
        <taxon>Bacteria</taxon>
        <taxon>Pseudomonadati</taxon>
        <taxon>Pseudomonadota</taxon>
        <taxon>Betaproteobacteria</taxon>
        <taxon>Burkholderiales</taxon>
        <taxon>Alcaligenaceae</taxon>
        <taxon>Achromobacter</taxon>
    </lineage>
</organism>
<reference evidence="6 7" key="1">
    <citation type="submission" date="2020-04" db="EMBL/GenBank/DDBJ databases">
        <authorList>
            <person name="De Canck E."/>
        </authorList>
    </citation>
    <scope>NUCLEOTIDE SEQUENCE [LARGE SCALE GENOMIC DNA]</scope>
    <source>
        <strain evidence="6 7">LMG 3458</strain>
    </source>
</reference>
<dbReference type="PROSITE" id="PS50893">
    <property type="entry name" value="ABC_TRANSPORTER_2"/>
    <property type="match status" value="1"/>
</dbReference>
<evidence type="ECO:0000313" key="7">
    <source>
        <dbReference type="Proteomes" id="UP000494111"/>
    </source>
</evidence>
<keyword evidence="2" id="KW-1003">Cell membrane</keyword>
<dbReference type="SMART" id="SM00382">
    <property type="entry name" value="AAA"/>
    <property type="match status" value="1"/>
</dbReference>
<keyword evidence="6" id="KW-0378">Hydrolase</keyword>
<keyword evidence="3" id="KW-0547">Nucleotide-binding</keyword>
<evidence type="ECO:0000313" key="6">
    <source>
        <dbReference type="EMBL" id="CAB3708443.1"/>
    </source>
</evidence>
<feature type="domain" description="ABC transporter" evidence="5">
    <location>
        <begin position="5"/>
        <end position="252"/>
    </location>
</feature>
<dbReference type="AlphaFoldDB" id="A0A6S7A2U4"/>
<dbReference type="RefSeq" id="WP_025138693.1">
    <property type="nucleotide sequence ID" value="NZ_CADIJO010000009.1"/>
</dbReference>
<dbReference type="SUPFAM" id="SSF52540">
    <property type="entry name" value="P-loop containing nucleoside triphosphate hydrolases"/>
    <property type="match status" value="1"/>
</dbReference>
<evidence type="ECO:0000256" key="1">
    <source>
        <dbReference type="ARBA" id="ARBA00022448"/>
    </source>
</evidence>
<sequence>MSALLEVQDIGRSFGGLKAVDGVSFDVREGEILGIIGPNGAGKTTLVNLVSGVLRPTGGAVAFAGERVTGLATSALSARGLVRTFQSTAVYGACTVRENLVRGSYLTRYPGVMAALFGSARARLRRAEADALVERLLDDMALRDVADTPAGSLPYGVQKILGIAIALAARPRLLLLDEPVAGLSAAETDQVRDVILQVRASGVTLVVIDHNMRFIAGLCDRLLVVAAGRELVRGLPGDVLRDARVVQAYLGTKNVTAGIA</sequence>
<dbReference type="Gene3D" id="3.40.50.300">
    <property type="entry name" value="P-loop containing nucleotide triphosphate hydrolases"/>
    <property type="match status" value="1"/>
</dbReference>
<proteinExistence type="predicted"/>
<dbReference type="PANTHER" id="PTHR45772:SF9">
    <property type="entry name" value="CONSERVED COMPONENT OF ABC TRANSPORTER FOR NATURAL AMINO ACIDS"/>
    <property type="match status" value="1"/>
</dbReference>
<keyword evidence="4 6" id="KW-0067">ATP-binding</keyword>
<dbReference type="EC" id="3.6.3.-" evidence="6"/>
<dbReference type="Proteomes" id="UP000494111">
    <property type="component" value="Unassembled WGS sequence"/>
</dbReference>
<accession>A0A6S7A2U4</accession>
<evidence type="ECO:0000259" key="5">
    <source>
        <dbReference type="PROSITE" id="PS50893"/>
    </source>
</evidence>
<keyword evidence="1" id="KW-0813">Transport</keyword>
<dbReference type="GO" id="GO:0005524">
    <property type="term" value="F:ATP binding"/>
    <property type="evidence" value="ECO:0007669"/>
    <property type="project" value="UniProtKB-KW"/>
</dbReference>
<dbReference type="GO" id="GO:0016887">
    <property type="term" value="F:ATP hydrolysis activity"/>
    <property type="evidence" value="ECO:0007669"/>
    <property type="project" value="InterPro"/>
</dbReference>
<dbReference type="InterPro" id="IPR003439">
    <property type="entry name" value="ABC_transporter-like_ATP-bd"/>
</dbReference>
<dbReference type="EMBL" id="CADIJO010000009">
    <property type="protein sequence ID" value="CAB3708443.1"/>
    <property type="molecule type" value="Genomic_DNA"/>
</dbReference>
<name>A0A6S7A2U4_9BURK</name>
<keyword evidence="2" id="KW-0472">Membrane</keyword>
<gene>
    <name evidence="6" type="primary">lptB_9</name>
    <name evidence="6" type="ORF">LMG3458_03072</name>
</gene>
<dbReference type="PANTHER" id="PTHR45772">
    <property type="entry name" value="CONSERVED COMPONENT OF ABC TRANSPORTER FOR NATURAL AMINO ACIDS-RELATED"/>
    <property type="match status" value="1"/>
</dbReference>
<dbReference type="GO" id="GO:0005886">
    <property type="term" value="C:plasma membrane"/>
    <property type="evidence" value="ECO:0007669"/>
    <property type="project" value="TreeGrafter"/>
</dbReference>
<protein>
    <submittedName>
        <fullName evidence="6">Lipopolysaccharide export system ATP-binding protein LptB</fullName>
        <ecNumber evidence="6">3.6.3.-</ecNumber>
    </submittedName>
</protein>
<evidence type="ECO:0000256" key="4">
    <source>
        <dbReference type="ARBA" id="ARBA00022840"/>
    </source>
</evidence>
<dbReference type="InterPro" id="IPR051120">
    <property type="entry name" value="ABC_AA/LPS_Transport"/>
</dbReference>
<dbReference type="InterPro" id="IPR027417">
    <property type="entry name" value="P-loop_NTPase"/>
</dbReference>